<gene>
    <name evidence="11" type="ORF">I6U48_04235</name>
</gene>
<dbReference type="PROSITE" id="PS00710">
    <property type="entry name" value="PGM_PMM"/>
    <property type="match status" value="1"/>
</dbReference>
<evidence type="ECO:0000259" key="8">
    <source>
        <dbReference type="Pfam" id="PF02878"/>
    </source>
</evidence>
<dbReference type="PANTHER" id="PTHR43771:SF1">
    <property type="entry name" value="PHOSPHOMANNOMUTASE"/>
    <property type="match status" value="1"/>
</dbReference>
<dbReference type="Pfam" id="PF02880">
    <property type="entry name" value="PGM_PMM_III"/>
    <property type="match status" value="1"/>
</dbReference>
<protein>
    <submittedName>
        <fullName evidence="11">Phosphomannomutase/phosphoglucomutase</fullName>
    </submittedName>
</protein>
<dbReference type="InterPro" id="IPR005844">
    <property type="entry name" value="A-D-PHexomutase_a/b/a-I"/>
</dbReference>
<evidence type="ECO:0000256" key="1">
    <source>
        <dbReference type="ARBA" id="ARBA00001946"/>
    </source>
</evidence>
<feature type="domain" description="Alpha-D-phosphohexomutase C-terminal" evidence="7">
    <location>
        <begin position="365"/>
        <end position="433"/>
    </location>
</feature>
<evidence type="ECO:0000313" key="11">
    <source>
        <dbReference type="EMBL" id="MBV7272126.1"/>
    </source>
</evidence>
<evidence type="ECO:0000256" key="6">
    <source>
        <dbReference type="RuleBase" id="RU004326"/>
    </source>
</evidence>
<dbReference type="GO" id="GO:0016868">
    <property type="term" value="F:intramolecular phosphotransferase activity"/>
    <property type="evidence" value="ECO:0007669"/>
    <property type="project" value="InterPro"/>
</dbReference>
<dbReference type="GO" id="GO:0005975">
    <property type="term" value="P:carbohydrate metabolic process"/>
    <property type="evidence" value="ECO:0007669"/>
    <property type="project" value="InterPro"/>
</dbReference>
<keyword evidence="3 6" id="KW-0479">Metal-binding</keyword>
<dbReference type="Pfam" id="PF02878">
    <property type="entry name" value="PGM_PMM_I"/>
    <property type="match status" value="1"/>
</dbReference>
<sequence>MSGIFKAYDIRGIYNKEFSRDDVYRIGYFIPRLLKADKVLVGRDCRVSSEEVFEYLSKGITDSGADVYNIGLSTTPMVYFATARHGFDASIQITASHNPKEYNGLKISRTGALPVGIDSGLAELESMVRNNKVEVTGKKGKVVDFKIREEYIDFQRIYMPDLSNLSIAIDCSNGMTSLIIKDILGTSPNYIFNTLDGTFPNHEPNPLDEKNVVDLQKEVVENKCDAGIIYDGDGDRVVFVDEKGRFIPPDIMIAVIGMYYLEREKGNVLCDIRTSKAVSECITKLGGTPHMWKVGHAFAKVKLREIKGIFGGELAGHYYFRDFFNCDSGIFASLISLNVISRLKKEGRLFSELVDSIRKYPNSGEVNFRIEQKDEAMERLKDEFTQREIPTAVYDFDGYRIEFKDWWFNVRMSNTEPYLRLVVEANSEDLLEKKLSELKSILGEFK</sequence>
<feature type="domain" description="Alpha-D-phosphohexomutase alpha/beta/alpha" evidence="8">
    <location>
        <begin position="4"/>
        <end position="118"/>
    </location>
</feature>
<feature type="domain" description="Alpha-D-phosphohexomutase alpha/beta/alpha" evidence="10">
    <location>
        <begin position="249"/>
        <end position="359"/>
    </location>
</feature>
<comment type="similarity">
    <text evidence="6">Belongs to the phosphohexose mutase family.</text>
</comment>
<evidence type="ECO:0000256" key="4">
    <source>
        <dbReference type="ARBA" id="ARBA00022842"/>
    </source>
</evidence>
<evidence type="ECO:0000259" key="10">
    <source>
        <dbReference type="Pfam" id="PF02880"/>
    </source>
</evidence>
<dbReference type="Proteomes" id="UP000694308">
    <property type="component" value="Unassembled WGS sequence"/>
</dbReference>
<comment type="caution">
    <text evidence="11">The sequence shown here is derived from an EMBL/GenBank/DDBJ whole genome shotgun (WGS) entry which is preliminary data.</text>
</comment>
<evidence type="ECO:0000259" key="9">
    <source>
        <dbReference type="Pfam" id="PF02879"/>
    </source>
</evidence>
<dbReference type="Pfam" id="PF02879">
    <property type="entry name" value="PGM_PMM_II"/>
    <property type="match status" value="1"/>
</dbReference>
<feature type="domain" description="Alpha-D-phosphohexomutase alpha/beta/alpha" evidence="9">
    <location>
        <begin position="162"/>
        <end position="244"/>
    </location>
</feature>
<dbReference type="InterPro" id="IPR016066">
    <property type="entry name" value="A-D-PHexomutase_CS"/>
</dbReference>
<evidence type="ECO:0000313" key="12">
    <source>
        <dbReference type="Proteomes" id="UP000694308"/>
    </source>
</evidence>
<evidence type="ECO:0000259" key="7">
    <source>
        <dbReference type="Pfam" id="PF00408"/>
    </source>
</evidence>
<dbReference type="InterPro" id="IPR005845">
    <property type="entry name" value="A-D-PHexomutase_a/b/a-II"/>
</dbReference>
<keyword evidence="12" id="KW-1185">Reference proteome</keyword>
<dbReference type="InterPro" id="IPR005843">
    <property type="entry name" value="A-D-PHexomutase_C"/>
</dbReference>
<keyword evidence="5" id="KW-0413">Isomerase</keyword>
<dbReference type="EMBL" id="JAEEGC010000018">
    <property type="protein sequence ID" value="MBV7272126.1"/>
    <property type="molecule type" value="Genomic_DNA"/>
</dbReference>
<comment type="cofactor">
    <cofactor evidence="1">
        <name>Mg(2+)</name>
        <dbReference type="ChEBI" id="CHEBI:18420"/>
    </cofactor>
</comment>
<organism evidence="11 12">
    <name type="scientific">Clostridium thailandense</name>
    <dbReference type="NCBI Taxonomy" id="2794346"/>
    <lineage>
        <taxon>Bacteria</taxon>
        <taxon>Bacillati</taxon>
        <taxon>Bacillota</taxon>
        <taxon>Clostridia</taxon>
        <taxon>Eubacteriales</taxon>
        <taxon>Clostridiaceae</taxon>
        <taxon>Clostridium</taxon>
    </lineage>
</organism>
<evidence type="ECO:0000256" key="5">
    <source>
        <dbReference type="ARBA" id="ARBA00023235"/>
    </source>
</evidence>
<dbReference type="AlphaFoldDB" id="A0A949TRS1"/>
<keyword evidence="4 6" id="KW-0460">Magnesium</keyword>
<evidence type="ECO:0000256" key="2">
    <source>
        <dbReference type="ARBA" id="ARBA00022553"/>
    </source>
</evidence>
<dbReference type="PANTHER" id="PTHR43771">
    <property type="entry name" value="PHOSPHOMANNOMUTASE"/>
    <property type="match status" value="1"/>
</dbReference>
<keyword evidence="2" id="KW-0597">Phosphoprotein</keyword>
<proteinExistence type="inferred from homology"/>
<reference evidence="11" key="1">
    <citation type="submission" date="2020-12" db="EMBL/GenBank/DDBJ databases">
        <title>Clostridium thailandense sp. nov., a novel acetogenic bacterium isolated from peat land soil in Thailand.</title>
        <authorList>
            <person name="Chaikitkaew S."/>
            <person name="Birkeland N.K."/>
        </authorList>
    </citation>
    <scope>NUCLEOTIDE SEQUENCE</scope>
    <source>
        <strain evidence="11">PL3</strain>
    </source>
</reference>
<dbReference type="Pfam" id="PF00408">
    <property type="entry name" value="PGM_PMM_IV"/>
    <property type="match status" value="1"/>
</dbReference>
<dbReference type="GO" id="GO:0000287">
    <property type="term" value="F:magnesium ion binding"/>
    <property type="evidence" value="ECO:0007669"/>
    <property type="project" value="InterPro"/>
</dbReference>
<name>A0A949TRS1_9CLOT</name>
<accession>A0A949TRS1</accession>
<dbReference type="CDD" id="cd03089">
    <property type="entry name" value="PMM_PGM"/>
    <property type="match status" value="1"/>
</dbReference>
<evidence type="ECO:0000256" key="3">
    <source>
        <dbReference type="ARBA" id="ARBA00022723"/>
    </source>
</evidence>
<dbReference type="InterPro" id="IPR005846">
    <property type="entry name" value="A-D-PHexomutase_a/b/a-III"/>
</dbReference>
<dbReference type="RefSeq" id="WP_218319157.1">
    <property type="nucleotide sequence ID" value="NZ_JAEEGC010000018.1"/>
</dbReference>